<name>A6HNT0_RAT</name>
<evidence type="ECO:0000313" key="2">
    <source>
        <dbReference type="Proteomes" id="UP000234681"/>
    </source>
</evidence>
<evidence type="ECO:0000313" key="1">
    <source>
        <dbReference type="EMBL" id="EDL79681.1"/>
    </source>
</evidence>
<dbReference type="Proteomes" id="UP000234681">
    <property type="component" value="Chromosome 3"/>
</dbReference>
<protein>
    <submittedName>
        <fullName evidence="1">RCG26504</fullName>
    </submittedName>
</protein>
<gene>
    <name evidence="1" type="ORF">rCG_26504</name>
</gene>
<dbReference type="EMBL" id="CH473949">
    <property type="protein sequence ID" value="EDL79681.1"/>
    <property type="molecule type" value="Genomic_DNA"/>
</dbReference>
<proteinExistence type="predicted"/>
<organism evidence="1 2">
    <name type="scientific">Rattus norvegicus</name>
    <name type="common">Rat</name>
    <dbReference type="NCBI Taxonomy" id="10116"/>
    <lineage>
        <taxon>Eukaryota</taxon>
        <taxon>Metazoa</taxon>
        <taxon>Chordata</taxon>
        <taxon>Craniata</taxon>
        <taxon>Vertebrata</taxon>
        <taxon>Euteleostomi</taxon>
        <taxon>Mammalia</taxon>
        <taxon>Eutheria</taxon>
        <taxon>Euarchontoglires</taxon>
        <taxon>Glires</taxon>
        <taxon>Rodentia</taxon>
        <taxon>Myomorpha</taxon>
        <taxon>Muroidea</taxon>
        <taxon>Muridae</taxon>
        <taxon>Murinae</taxon>
        <taxon>Rattus</taxon>
    </lineage>
</organism>
<sequence length="61" mass="7078">MMRRLSDFISCQQKVLRHRGWLSLLQMTGQTHLDRDRRDGWAAKSTNHTCKDLSSVPSAHI</sequence>
<dbReference type="AlphaFoldDB" id="A6HNT0"/>
<reference evidence="2" key="1">
    <citation type="submission" date="2005-09" db="EMBL/GenBank/DDBJ databases">
        <authorList>
            <person name="Mural R.J."/>
            <person name="Li P.W."/>
            <person name="Adams M.D."/>
            <person name="Amanatides P.G."/>
            <person name="Baden-Tillson H."/>
            <person name="Barnstead M."/>
            <person name="Chin S.H."/>
            <person name="Dew I."/>
            <person name="Evans C.A."/>
            <person name="Ferriera S."/>
            <person name="Flanigan M."/>
            <person name="Fosler C."/>
            <person name="Glodek A."/>
            <person name="Gu Z."/>
            <person name="Holt R.A."/>
            <person name="Jennings D."/>
            <person name="Kraft C.L."/>
            <person name="Lu F."/>
            <person name="Nguyen T."/>
            <person name="Nusskern D.R."/>
            <person name="Pfannkoch C.M."/>
            <person name="Sitter C."/>
            <person name="Sutton G.G."/>
            <person name="Venter J.C."/>
            <person name="Wang Z."/>
            <person name="Woodage T."/>
            <person name="Zheng X.H."/>
            <person name="Zhong F."/>
        </authorList>
    </citation>
    <scope>NUCLEOTIDE SEQUENCE [LARGE SCALE GENOMIC DNA]</scope>
    <source>
        <strain>BN</strain>
        <strain evidence="2">Sprague-Dawley</strain>
    </source>
</reference>
<accession>A6HNT0</accession>